<protein>
    <submittedName>
        <fullName evidence="22">Multicopper oxidase</fullName>
    </submittedName>
</protein>
<evidence type="ECO:0000256" key="5">
    <source>
        <dbReference type="ARBA" id="ARBA00022692"/>
    </source>
</evidence>
<evidence type="ECO:0000256" key="1">
    <source>
        <dbReference type="ARBA" id="ARBA00010609"/>
    </source>
</evidence>
<evidence type="ECO:0000313" key="23">
    <source>
        <dbReference type="Proteomes" id="UP000800094"/>
    </source>
</evidence>
<feature type="chain" id="PRO_5025330891" evidence="18">
    <location>
        <begin position="23"/>
        <end position="585"/>
    </location>
</feature>
<evidence type="ECO:0000256" key="15">
    <source>
        <dbReference type="ARBA" id="ARBA00023180"/>
    </source>
</evidence>
<comment type="subcellular location">
    <subcellularLocation>
        <location evidence="16">Cell membrane</location>
        <topology evidence="16">Single-pass type I membrane protein</topology>
        <orientation evidence="16">Extracellular side</orientation>
    </subcellularLocation>
</comment>
<dbReference type="Proteomes" id="UP000800094">
    <property type="component" value="Unassembled WGS sequence"/>
</dbReference>
<dbReference type="GeneID" id="54585458"/>
<organism evidence="22 23">
    <name type="scientific">Trematosphaeria pertusa</name>
    <dbReference type="NCBI Taxonomy" id="390896"/>
    <lineage>
        <taxon>Eukaryota</taxon>
        <taxon>Fungi</taxon>
        <taxon>Dikarya</taxon>
        <taxon>Ascomycota</taxon>
        <taxon>Pezizomycotina</taxon>
        <taxon>Dothideomycetes</taxon>
        <taxon>Pleosporomycetidae</taxon>
        <taxon>Pleosporales</taxon>
        <taxon>Massarineae</taxon>
        <taxon>Trematosphaeriaceae</taxon>
        <taxon>Trematosphaeria</taxon>
    </lineage>
</organism>
<dbReference type="InterPro" id="IPR044130">
    <property type="entry name" value="CuRO_2_Fet3-like"/>
</dbReference>
<dbReference type="PANTHER" id="PTHR11709:SF361">
    <property type="entry name" value="IRON TRANSPORT MULTICOPPER OXIDASE FET3"/>
    <property type="match status" value="1"/>
</dbReference>
<evidence type="ECO:0000256" key="13">
    <source>
        <dbReference type="ARBA" id="ARBA00023065"/>
    </source>
</evidence>
<dbReference type="PROSITE" id="PS00080">
    <property type="entry name" value="MULTICOPPER_OXIDASE2"/>
    <property type="match status" value="1"/>
</dbReference>
<feature type="transmembrane region" description="Helical" evidence="17">
    <location>
        <begin position="555"/>
        <end position="577"/>
    </location>
</feature>
<evidence type="ECO:0000256" key="9">
    <source>
        <dbReference type="ARBA" id="ARBA00022989"/>
    </source>
</evidence>
<feature type="signal peptide" evidence="18">
    <location>
        <begin position="1"/>
        <end position="22"/>
    </location>
</feature>
<keyword evidence="8" id="KW-0677">Repeat</keyword>
<dbReference type="Pfam" id="PF07731">
    <property type="entry name" value="Cu-oxidase_2"/>
    <property type="match status" value="1"/>
</dbReference>
<dbReference type="Gene3D" id="2.60.40.420">
    <property type="entry name" value="Cupredoxins - blue copper proteins"/>
    <property type="match status" value="3"/>
</dbReference>
<evidence type="ECO:0000313" key="22">
    <source>
        <dbReference type="EMBL" id="KAF2247088.1"/>
    </source>
</evidence>
<dbReference type="InterPro" id="IPR045087">
    <property type="entry name" value="Cu-oxidase_fam"/>
</dbReference>
<evidence type="ECO:0000256" key="14">
    <source>
        <dbReference type="ARBA" id="ARBA00023136"/>
    </source>
</evidence>
<evidence type="ECO:0000256" key="17">
    <source>
        <dbReference type="SAM" id="Phobius"/>
    </source>
</evidence>
<dbReference type="FunFam" id="2.60.40.420:FF:000022">
    <property type="entry name" value="FET5p Multicopper oxidase"/>
    <property type="match status" value="1"/>
</dbReference>
<dbReference type="GO" id="GO:0005507">
    <property type="term" value="F:copper ion binding"/>
    <property type="evidence" value="ECO:0007669"/>
    <property type="project" value="InterPro"/>
</dbReference>
<proteinExistence type="inferred from homology"/>
<keyword evidence="10" id="KW-0560">Oxidoreductase</keyword>
<dbReference type="InterPro" id="IPR033138">
    <property type="entry name" value="Cu_oxidase_CS"/>
</dbReference>
<dbReference type="GO" id="GO:0033573">
    <property type="term" value="C:high-affinity iron permease complex"/>
    <property type="evidence" value="ECO:0007669"/>
    <property type="project" value="TreeGrafter"/>
</dbReference>
<evidence type="ECO:0000259" key="20">
    <source>
        <dbReference type="Pfam" id="PF07731"/>
    </source>
</evidence>
<evidence type="ECO:0000256" key="10">
    <source>
        <dbReference type="ARBA" id="ARBA00023002"/>
    </source>
</evidence>
<dbReference type="AlphaFoldDB" id="A0A6A6IAK7"/>
<dbReference type="RefSeq" id="XP_033682092.1">
    <property type="nucleotide sequence ID" value="XM_033832128.1"/>
</dbReference>
<keyword evidence="3" id="KW-1003">Cell membrane</keyword>
<keyword evidence="15" id="KW-0325">Glycoprotein</keyword>
<dbReference type="GO" id="GO:0033215">
    <property type="term" value="P:reductive iron assimilation"/>
    <property type="evidence" value="ECO:0007669"/>
    <property type="project" value="TreeGrafter"/>
</dbReference>
<dbReference type="PROSITE" id="PS00079">
    <property type="entry name" value="MULTICOPPER_OXIDASE1"/>
    <property type="match status" value="2"/>
</dbReference>
<evidence type="ECO:0000256" key="16">
    <source>
        <dbReference type="ARBA" id="ARBA00037814"/>
    </source>
</evidence>
<evidence type="ECO:0000256" key="8">
    <source>
        <dbReference type="ARBA" id="ARBA00022737"/>
    </source>
</evidence>
<keyword evidence="6" id="KW-0479">Metal-binding</keyword>
<evidence type="ECO:0000259" key="19">
    <source>
        <dbReference type="Pfam" id="PF00394"/>
    </source>
</evidence>
<evidence type="ECO:0000259" key="21">
    <source>
        <dbReference type="Pfam" id="PF07732"/>
    </source>
</evidence>
<gene>
    <name evidence="22" type="ORF">BU26DRAFT_551946</name>
</gene>
<dbReference type="FunFam" id="2.60.40.420:FF:000025">
    <property type="entry name" value="FET5p Multicopper oxidase"/>
    <property type="match status" value="1"/>
</dbReference>
<dbReference type="InterPro" id="IPR001117">
    <property type="entry name" value="Cu-oxidase_2nd"/>
</dbReference>
<keyword evidence="9 17" id="KW-1133">Transmembrane helix</keyword>
<dbReference type="Pfam" id="PF00394">
    <property type="entry name" value="Cu-oxidase"/>
    <property type="match status" value="1"/>
</dbReference>
<keyword evidence="4" id="KW-0410">Iron transport</keyword>
<dbReference type="InterPro" id="IPR011707">
    <property type="entry name" value="Cu-oxidase-like_N"/>
</dbReference>
<dbReference type="SUPFAM" id="SSF49503">
    <property type="entry name" value="Cupredoxins"/>
    <property type="match status" value="3"/>
</dbReference>
<keyword evidence="11" id="KW-0408">Iron</keyword>
<evidence type="ECO:0000256" key="18">
    <source>
        <dbReference type="SAM" id="SignalP"/>
    </source>
</evidence>
<keyword evidence="14 17" id="KW-0472">Membrane</keyword>
<keyword evidence="5 17" id="KW-0812">Transmembrane</keyword>
<dbReference type="Pfam" id="PF07732">
    <property type="entry name" value="Cu-oxidase_3"/>
    <property type="match status" value="1"/>
</dbReference>
<keyword evidence="12" id="KW-0186">Copper</keyword>
<dbReference type="CDD" id="cd13877">
    <property type="entry name" value="CuRO_2_Fet3p_like"/>
    <property type="match status" value="1"/>
</dbReference>
<reference evidence="22" key="1">
    <citation type="journal article" date="2020" name="Stud. Mycol.">
        <title>101 Dothideomycetes genomes: a test case for predicting lifestyles and emergence of pathogens.</title>
        <authorList>
            <person name="Haridas S."/>
            <person name="Albert R."/>
            <person name="Binder M."/>
            <person name="Bloem J."/>
            <person name="Labutti K."/>
            <person name="Salamov A."/>
            <person name="Andreopoulos B."/>
            <person name="Baker S."/>
            <person name="Barry K."/>
            <person name="Bills G."/>
            <person name="Bluhm B."/>
            <person name="Cannon C."/>
            <person name="Castanera R."/>
            <person name="Culley D."/>
            <person name="Daum C."/>
            <person name="Ezra D."/>
            <person name="Gonzalez J."/>
            <person name="Henrissat B."/>
            <person name="Kuo A."/>
            <person name="Liang C."/>
            <person name="Lipzen A."/>
            <person name="Lutzoni F."/>
            <person name="Magnuson J."/>
            <person name="Mondo S."/>
            <person name="Nolan M."/>
            <person name="Ohm R."/>
            <person name="Pangilinan J."/>
            <person name="Park H.-J."/>
            <person name="Ramirez L."/>
            <person name="Alfaro M."/>
            <person name="Sun H."/>
            <person name="Tritt A."/>
            <person name="Yoshinaga Y."/>
            <person name="Zwiers L.-H."/>
            <person name="Turgeon B."/>
            <person name="Goodwin S."/>
            <person name="Spatafora J."/>
            <person name="Crous P."/>
            <person name="Grigoriev I."/>
        </authorList>
    </citation>
    <scope>NUCLEOTIDE SEQUENCE</scope>
    <source>
        <strain evidence="22">CBS 122368</strain>
    </source>
</reference>
<dbReference type="OrthoDB" id="2121828at2759"/>
<sequence>MAVSLSNFLLPISLLLAATVHAATVTYDFDVSWVYANPDGLQNRPVIGINGQWPIPTIRVTKGDRLVVNVKNSLGNQTTSLHFHGLYMNGTNHMDGVDAVTQCGIAPGSTFTHNFTVDQPGTYWYHSHVRGQYPDGLRGPLIVEDPDDPHKDLYDEEIVLTFSDWYHGMMTDLLKGFISVANPSGAEPVPDSALVNETQNLTVKIEPGKTYLFRMINMGAFAAHYVWFEDHTMQIVEVDGVYTEPADADMLYMTAAQRVSVLITAKNDSNSNFAFVGSMDQDLFDVIPEGLNPNVTGWLVYDDAKEKPPPKEVDSFEPFDDFTLVPEDKEELYDHVDHTVQLDLKMDNLNDGANYAFFNDITYVHPKVPTLYTVLSTGSNATNPAIYGSNTNQFVLKANEVVEIILNNDDPGKHPFHLHGHAFQLVHRSEDEAGFYDSNAAPSFPATPMRRDTVLVHPNGNIVLRFRSDNPGVWLFHCHIEWHVASGLVATIIERPLDIQAQLAGKIPQDHLDNCKLDGVPTAGNAAGNTADLLDLTGENRSPGTLPAGFTARGIVALVFSCVAAFLGMAVIGWYGMAPIKAKTG</sequence>
<dbReference type="InterPro" id="IPR008972">
    <property type="entry name" value="Cupredoxin"/>
</dbReference>
<dbReference type="EMBL" id="ML987197">
    <property type="protein sequence ID" value="KAF2247088.1"/>
    <property type="molecule type" value="Genomic_DNA"/>
</dbReference>
<keyword evidence="13" id="KW-0406">Ion transport</keyword>
<dbReference type="PANTHER" id="PTHR11709">
    <property type="entry name" value="MULTI-COPPER OXIDASE"/>
    <property type="match status" value="1"/>
</dbReference>
<comment type="similarity">
    <text evidence="1">Belongs to the multicopper oxidase family.</text>
</comment>
<dbReference type="FunFam" id="2.60.40.420:FF:000024">
    <property type="entry name" value="FET5p Multicopper oxidase"/>
    <property type="match status" value="1"/>
</dbReference>
<evidence type="ECO:0000256" key="7">
    <source>
        <dbReference type="ARBA" id="ARBA00022729"/>
    </source>
</evidence>
<dbReference type="CDD" id="cd13899">
    <property type="entry name" value="CuRO_3_Fet3p"/>
    <property type="match status" value="1"/>
</dbReference>
<feature type="domain" description="Plastocyanin-like" evidence="19">
    <location>
        <begin position="156"/>
        <end position="303"/>
    </location>
</feature>
<evidence type="ECO:0000256" key="2">
    <source>
        <dbReference type="ARBA" id="ARBA00022448"/>
    </source>
</evidence>
<dbReference type="GO" id="GO:0010106">
    <property type="term" value="P:cellular response to iron ion starvation"/>
    <property type="evidence" value="ECO:0007669"/>
    <property type="project" value="TreeGrafter"/>
</dbReference>
<evidence type="ECO:0000256" key="3">
    <source>
        <dbReference type="ARBA" id="ARBA00022475"/>
    </source>
</evidence>
<dbReference type="InterPro" id="IPR011706">
    <property type="entry name" value="Cu-oxidase_C"/>
</dbReference>
<keyword evidence="7 18" id="KW-0732">Signal</keyword>
<evidence type="ECO:0000256" key="12">
    <source>
        <dbReference type="ARBA" id="ARBA00023008"/>
    </source>
</evidence>
<evidence type="ECO:0000256" key="6">
    <source>
        <dbReference type="ARBA" id="ARBA00022723"/>
    </source>
</evidence>
<evidence type="ECO:0000256" key="11">
    <source>
        <dbReference type="ARBA" id="ARBA00023004"/>
    </source>
</evidence>
<name>A0A6A6IAK7_9PLEO</name>
<keyword evidence="2" id="KW-0813">Transport</keyword>
<evidence type="ECO:0000256" key="4">
    <source>
        <dbReference type="ARBA" id="ARBA00022496"/>
    </source>
</evidence>
<dbReference type="CDD" id="cd13851">
    <property type="entry name" value="CuRO_1_Fet3p"/>
    <property type="match status" value="1"/>
</dbReference>
<feature type="domain" description="Plastocyanin-like" evidence="21">
    <location>
        <begin position="31"/>
        <end position="147"/>
    </location>
</feature>
<accession>A0A6A6IAK7</accession>
<keyword evidence="23" id="KW-1185">Reference proteome</keyword>
<dbReference type="InterPro" id="IPR002355">
    <property type="entry name" value="Cu_oxidase_Cu_BS"/>
</dbReference>
<dbReference type="GO" id="GO:0004322">
    <property type="term" value="F:ferroxidase activity"/>
    <property type="evidence" value="ECO:0007669"/>
    <property type="project" value="TreeGrafter"/>
</dbReference>
<feature type="domain" description="Plastocyanin-like" evidence="20">
    <location>
        <begin position="363"/>
        <end position="496"/>
    </location>
</feature>